<dbReference type="EMBL" id="PQIB02000005">
    <property type="protein sequence ID" value="RLN18461.1"/>
    <property type="molecule type" value="Genomic_DNA"/>
</dbReference>
<proteinExistence type="predicted"/>
<comment type="caution">
    <text evidence="2">The sequence shown here is derived from an EMBL/GenBank/DDBJ whole genome shotgun (WGS) entry which is preliminary data.</text>
</comment>
<organism evidence="2 3">
    <name type="scientific">Panicum miliaceum</name>
    <name type="common">Proso millet</name>
    <name type="synonym">Broomcorn millet</name>
    <dbReference type="NCBI Taxonomy" id="4540"/>
    <lineage>
        <taxon>Eukaryota</taxon>
        <taxon>Viridiplantae</taxon>
        <taxon>Streptophyta</taxon>
        <taxon>Embryophyta</taxon>
        <taxon>Tracheophyta</taxon>
        <taxon>Spermatophyta</taxon>
        <taxon>Magnoliopsida</taxon>
        <taxon>Liliopsida</taxon>
        <taxon>Poales</taxon>
        <taxon>Poaceae</taxon>
        <taxon>PACMAD clade</taxon>
        <taxon>Panicoideae</taxon>
        <taxon>Panicodae</taxon>
        <taxon>Paniceae</taxon>
        <taxon>Panicinae</taxon>
        <taxon>Panicum</taxon>
        <taxon>Panicum sect. Panicum</taxon>
    </lineage>
</organism>
<evidence type="ECO:0000256" key="1">
    <source>
        <dbReference type="SAM" id="MobiDB-lite"/>
    </source>
</evidence>
<sequence length="122" mass="14166">MITEVDDRDVIHYFHQGLHNIELWCKMFESNPKTISEMMAVINKHADMEDTKKAHRHHGLQIAASLSIKRLLAYGDSNVIIEQVNKGWDCTSDKKNERDTKSRGQNLWPRVSSCPQRLQHRG</sequence>
<dbReference type="Gene3D" id="3.30.420.10">
    <property type="entry name" value="Ribonuclease H-like superfamily/Ribonuclease H"/>
    <property type="match status" value="1"/>
</dbReference>
<keyword evidence="3" id="KW-1185">Reference proteome</keyword>
<feature type="region of interest" description="Disordered" evidence="1">
    <location>
        <begin position="91"/>
        <end position="122"/>
    </location>
</feature>
<name>A0A3L6SBU4_PANMI</name>
<dbReference type="InterPro" id="IPR036397">
    <property type="entry name" value="RNaseH_sf"/>
</dbReference>
<reference evidence="3" key="1">
    <citation type="journal article" date="2019" name="Nat. Commun.">
        <title>The genome of broomcorn millet.</title>
        <authorList>
            <person name="Zou C."/>
            <person name="Miki D."/>
            <person name="Li D."/>
            <person name="Tang Q."/>
            <person name="Xiao L."/>
            <person name="Rajput S."/>
            <person name="Deng P."/>
            <person name="Jia W."/>
            <person name="Huang R."/>
            <person name="Zhang M."/>
            <person name="Sun Y."/>
            <person name="Hu J."/>
            <person name="Fu X."/>
            <person name="Schnable P.S."/>
            <person name="Li F."/>
            <person name="Zhang H."/>
            <person name="Feng B."/>
            <person name="Zhu X."/>
            <person name="Liu R."/>
            <person name="Schnable J.C."/>
            <person name="Zhu J.-K."/>
            <person name="Zhang H."/>
        </authorList>
    </citation>
    <scope>NUCLEOTIDE SEQUENCE [LARGE SCALE GENOMIC DNA]</scope>
</reference>
<evidence type="ECO:0000313" key="2">
    <source>
        <dbReference type="EMBL" id="RLN18461.1"/>
    </source>
</evidence>
<dbReference type="OrthoDB" id="693815at2759"/>
<gene>
    <name evidence="2" type="ORF">C2845_PM02G15630</name>
</gene>
<dbReference type="Proteomes" id="UP000275267">
    <property type="component" value="Unassembled WGS sequence"/>
</dbReference>
<dbReference type="AlphaFoldDB" id="A0A3L6SBU4"/>
<feature type="compositionally biased region" description="Basic and acidic residues" evidence="1">
    <location>
        <begin position="91"/>
        <end position="102"/>
    </location>
</feature>
<accession>A0A3L6SBU4</accession>
<protein>
    <submittedName>
        <fullName evidence="2">Uncharacterized protein</fullName>
    </submittedName>
</protein>
<evidence type="ECO:0000313" key="3">
    <source>
        <dbReference type="Proteomes" id="UP000275267"/>
    </source>
</evidence>
<dbReference type="GO" id="GO:0003676">
    <property type="term" value="F:nucleic acid binding"/>
    <property type="evidence" value="ECO:0007669"/>
    <property type="project" value="InterPro"/>
</dbReference>